<proteinExistence type="predicted"/>
<reference evidence="1 2" key="1">
    <citation type="submission" date="2023-06" db="EMBL/GenBank/DDBJ databases">
        <title>Nosocomial Elizabethkingia miricola genome.</title>
        <authorList>
            <person name="Morgado S."/>
            <person name="Fonseca E."/>
            <person name="Freitas F."/>
            <person name="Vicente A.C."/>
        </authorList>
    </citation>
    <scope>NUCLEOTIDE SEQUENCE [LARGE SCALE GENOMIC DNA]</scope>
    <source>
        <strain evidence="1 2">EM15</strain>
    </source>
</reference>
<dbReference type="EMBL" id="JAUCQJ010000001">
    <property type="protein sequence ID" value="MDQ8747823.1"/>
    <property type="molecule type" value="Genomic_DNA"/>
</dbReference>
<organism evidence="1 2">
    <name type="scientific">Elizabethkingia miricola</name>
    <name type="common">Chryseobacterium miricola</name>
    <dbReference type="NCBI Taxonomy" id="172045"/>
    <lineage>
        <taxon>Bacteria</taxon>
        <taxon>Pseudomonadati</taxon>
        <taxon>Bacteroidota</taxon>
        <taxon>Flavobacteriia</taxon>
        <taxon>Flavobacteriales</taxon>
        <taxon>Weeksellaceae</taxon>
        <taxon>Elizabethkingia</taxon>
    </lineage>
</organism>
<accession>A0ABD5B409</accession>
<comment type="caution">
    <text evidence="1">The sequence shown here is derived from an EMBL/GenBank/DDBJ whole genome shotgun (WGS) entry which is preliminary data.</text>
</comment>
<name>A0ABD5B409_ELIMR</name>
<gene>
    <name evidence="1" type="ORF">QT385_04165</name>
</gene>
<dbReference type="AlphaFoldDB" id="A0ABD5B409"/>
<dbReference type="Proteomes" id="UP001239265">
    <property type="component" value="Unassembled WGS sequence"/>
</dbReference>
<dbReference type="RefSeq" id="WP_309046198.1">
    <property type="nucleotide sequence ID" value="NZ_JAUCQJ010000001.1"/>
</dbReference>
<evidence type="ECO:0000313" key="2">
    <source>
        <dbReference type="Proteomes" id="UP001239265"/>
    </source>
</evidence>
<sequence>MLPVYIINLRKRKDRYKSIQSEFHNQKNFYLIYQKVNLGKKSNVALWNNIKRCIKEAKSNKYEFIIICEDDHIFTKHYDWNFLINNINKSKLLKADLLSGGVSWFKHAIQIEENLFWIDKFNGCQFLVIFKDAYDKILNTTFLDSDFADYKLSEILDRKFLIFPFISSQQEFGYSDVTPKNDGTDRVIDLFNKSLERLSIMSKIKKNYFKS</sequence>
<evidence type="ECO:0008006" key="3">
    <source>
        <dbReference type="Google" id="ProtNLM"/>
    </source>
</evidence>
<evidence type="ECO:0000313" key="1">
    <source>
        <dbReference type="EMBL" id="MDQ8747823.1"/>
    </source>
</evidence>
<protein>
    <recommendedName>
        <fullName evidence="3">Glycosyltransferase family 25 (LPS biosynthesis protein)</fullName>
    </recommendedName>
</protein>